<evidence type="ECO:0000259" key="2">
    <source>
        <dbReference type="PROSITE" id="PS51253"/>
    </source>
</evidence>
<dbReference type="InterPro" id="IPR006600">
    <property type="entry name" value="HTH_CenpB_DNA-bd_dom"/>
</dbReference>
<evidence type="ECO:0000313" key="4">
    <source>
        <dbReference type="Proteomes" id="UP000243579"/>
    </source>
</evidence>
<evidence type="ECO:0000256" key="1">
    <source>
        <dbReference type="ARBA" id="ARBA00023125"/>
    </source>
</evidence>
<proteinExistence type="predicted"/>
<dbReference type="InterPro" id="IPR009057">
    <property type="entry name" value="Homeodomain-like_sf"/>
</dbReference>
<dbReference type="GO" id="GO:0003677">
    <property type="term" value="F:DNA binding"/>
    <property type="evidence" value="ECO:0007669"/>
    <property type="project" value="UniProtKB-KW"/>
</dbReference>
<dbReference type="SUPFAM" id="SSF46689">
    <property type="entry name" value="Homeodomain-like"/>
    <property type="match status" value="1"/>
</dbReference>
<comment type="caution">
    <text evidence="3">The sequence shown here is derived from an EMBL/GenBank/DDBJ whole genome shotgun (WGS) entry which is preliminary data.</text>
</comment>
<dbReference type="Pfam" id="PF03221">
    <property type="entry name" value="HTH_Tnp_Tc5"/>
    <property type="match status" value="1"/>
</dbReference>
<dbReference type="Gene3D" id="1.10.10.60">
    <property type="entry name" value="Homeodomain-like"/>
    <property type="match status" value="1"/>
</dbReference>
<keyword evidence="1" id="KW-0238">DNA-binding</keyword>
<evidence type="ECO:0000313" key="3">
    <source>
        <dbReference type="EMBL" id="OQR84086.1"/>
    </source>
</evidence>
<dbReference type="AlphaFoldDB" id="A0A1V9YEH4"/>
<reference evidence="3 4" key="1">
    <citation type="journal article" date="2014" name="Genome Biol. Evol.">
        <title>The secreted proteins of Achlya hypogyna and Thraustotheca clavata identify the ancestral oomycete secretome and reveal gene acquisitions by horizontal gene transfer.</title>
        <authorList>
            <person name="Misner I."/>
            <person name="Blouin N."/>
            <person name="Leonard G."/>
            <person name="Richards T.A."/>
            <person name="Lane C.E."/>
        </authorList>
    </citation>
    <scope>NUCLEOTIDE SEQUENCE [LARGE SCALE GENOMIC DNA]</scope>
    <source>
        <strain evidence="3 4">ATCC 48635</strain>
    </source>
</reference>
<dbReference type="PROSITE" id="PS51253">
    <property type="entry name" value="HTH_CENPB"/>
    <property type="match status" value="1"/>
</dbReference>
<accession>A0A1V9YEH4</accession>
<dbReference type="Proteomes" id="UP000243579">
    <property type="component" value="Unassembled WGS sequence"/>
</dbReference>
<name>A0A1V9YEH4_ACHHY</name>
<dbReference type="EMBL" id="JNBR01001940">
    <property type="protein sequence ID" value="OQR84086.1"/>
    <property type="molecule type" value="Genomic_DNA"/>
</dbReference>
<sequence>MQRGKPNRPKSGAIAMGPSIRNSQPTLLDKINMLNYYHANDRNQSLTARWFQDHGFPNLSQSTISRVVRNEAKLRQRATDPLKLTVVRVRAVSNPAFDRALSMWVDGMESQNFTGLTGDVIRAVAGLVYDQLNVPLSERLRLSAGWLDKFKARNALRFFRFHGEAASVSPNDVCTERARMQCV</sequence>
<gene>
    <name evidence="3" type="ORF">ACHHYP_13911</name>
</gene>
<keyword evidence="4" id="KW-1185">Reference proteome</keyword>
<dbReference type="OrthoDB" id="167842at2759"/>
<feature type="domain" description="HTH CENPB-type" evidence="2">
    <location>
        <begin position="85"/>
        <end position="160"/>
    </location>
</feature>
<organism evidence="3 4">
    <name type="scientific">Achlya hypogyna</name>
    <name type="common">Oomycete</name>
    <name type="synonym">Protoachlya hypogyna</name>
    <dbReference type="NCBI Taxonomy" id="1202772"/>
    <lineage>
        <taxon>Eukaryota</taxon>
        <taxon>Sar</taxon>
        <taxon>Stramenopiles</taxon>
        <taxon>Oomycota</taxon>
        <taxon>Saprolegniomycetes</taxon>
        <taxon>Saprolegniales</taxon>
        <taxon>Achlyaceae</taxon>
        <taxon>Achlya</taxon>
    </lineage>
</organism>
<protein>
    <recommendedName>
        <fullName evidence="2">HTH CENPB-type domain-containing protein</fullName>
    </recommendedName>
</protein>